<gene>
    <name evidence="8" type="ORF">GWK36_07155</name>
</gene>
<evidence type="ECO:0000256" key="6">
    <source>
        <dbReference type="SAM" id="Phobius"/>
    </source>
</evidence>
<dbReference type="RefSeq" id="WP_166270562.1">
    <property type="nucleotide sequence ID" value="NZ_CP048029.1"/>
</dbReference>
<dbReference type="GO" id="GO:0005886">
    <property type="term" value="C:plasma membrane"/>
    <property type="evidence" value="ECO:0007669"/>
    <property type="project" value="UniProtKB-SubCell"/>
</dbReference>
<evidence type="ECO:0000313" key="9">
    <source>
        <dbReference type="Proteomes" id="UP000502699"/>
    </source>
</evidence>
<dbReference type="CDD" id="cd18773">
    <property type="entry name" value="PDC1_HK_sensor"/>
    <property type="match status" value="1"/>
</dbReference>
<dbReference type="Gene3D" id="3.30.450.20">
    <property type="entry name" value="PAS domain"/>
    <property type="match status" value="1"/>
</dbReference>
<evidence type="ECO:0000256" key="5">
    <source>
        <dbReference type="ARBA" id="ARBA00023136"/>
    </source>
</evidence>
<proteinExistence type="predicted"/>
<name>A0A6G7VCL4_9GAMM</name>
<dbReference type="EMBL" id="CP048029">
    <property type="protein sequence ID" value="QIK37799.1"/>
    <property type="molecule type" value="Genomic_DNA"/>
</dbReference>
<dbReference type="Pfam" id="PF02743">
    <property type="entry name" value="dCache_1"/>
    <property type="match status" value="1"/>
</dbReference>
<dbReference type="Proteomes" id="UP000502699">
    <property type="component" value="Chromosome"/>
</dbReference>
<keyword evidence="9" id="KW-1185">Reference proteome</keyword>
<evidence type="ECO:0000256" key="2">
    <source>
        <dbReference type="ARBA" id="ARBA00022475"/>
    </source>
</evidence>
<sequence>MAGRSREKGGPADLPRSQKHNPNIYYIYSGYIDGILHINDYEPPPGYDPRVRPWYRAIMDNPEPGKMIVGLLYREAKTHERILSTAHILTSPTRGYTGVISLDSFTEAISQELICRSGIYRSTESFIVDRNFTILVHLDSEWIGKHLSELLGENPTIEPEGFFTFGHSMLRRVGYLSTIPISDWYLITAVAEEEIASPILTRLLLLALVLFTSGLLLTLFLGKIWQVRLLLIRNQ</sequence>
<reference evidence="9" key="1">
    <citation type="submission" date="2020-01" db="EMBL/GenBank/DDBJ databases">
        <title>Caldichromatium gen. nov., sp. nov., a thermophilic purple sulfur bacterium member of the family Chromatiaceae isolated from Nakabusa hot spring, Japan.</title>
        <authorList>
            <person name="Saini M.K."/>
            <person name="Hanada S."/>
            <person name="Tank M."/>
        </authorList>
    </citation>
    <scope>NUCLEOTIDE SEQUENCE [LARGE SCALE GENOMIC DNA]</scope>
    <source>
        <strain evidence="9">No.7</strain>
    </source>
</reference>
<organism evidence="8 9">
    <name type="scientific">Caldichromatium japonicum</name>
    <dbReference type="NCBI Taxonomy" id="2699430"/>
    <lineage>
        <taxon>Bacteria</taxon>
        <taxon>Pseudomonadati</taxon>
        <taxon>Pseudomonadota</taxon>
        <taxon>Gammaproteobacteria</taxon>
        <taxon>Chromatiales</taxon>
        <taxon>Chromatiaceae</taxon>
        <taxon>Caldichromatium</taxon>
    </lineage>
</organism>
<dbReference type="KEGG" id="cjap:GWK36_07155"/>
<evidence type="ECO:0000259" key="7">
    <source>
        <dbReference type="Pfam" id="PF02743"/>
    </source>
</evidence>
<keyword evidence="5 6" id="KW-0472">Membrane</keyword>
<dbReference type="InterPro" id="IPR033479">
    <property type="entry name" value="dCache_1"/>
</dbReference>
<keyword evidence="2" id="KW-1003">Cell membrane</keyword>
<dbReference type="AlphaFoldDB" id="A0A6G7VCL4"/>
<evidence type="ECO:0000256" key="3">
    <source>
        <dbReference type="ARBA" id="ARBA00022692"/>
    </source>
</evidence>
<feature type="transmembrane region" description="Helical" evidence="6">
    <location>
        <begin position="203"/>
        <end position="225"/>
    </location>
</feature>
<comment type="subcellular location">
    <subcellularLocation>
        <location evidence="1">Cell membrane</location>
        <topology evidence="1">Multi-pass membrane protein</topology>
    </subcellularLocation>
</comment>
<keyword evidence="4 6" id="KW-1133">Transmembrane helix</keyword>
<evidence type="ECO:0000256" key="1">
    <source>
        <dbReference type="ARBA" id="ARBA00004651"/>
    </source>
</evidence>
<keyword evidence="3 6" id="KW-0812">Transmembrane</keyword>
<protein>
    <recommendedName>
        <fullName evidence="7">Cache domain-containing protein</fullName>
    </recommendedName>
</protein>
<feature type="domain" description="Cache" evidence="7">
    <location>
        <begin position="16"/>
        <end position="188"/>
    </location>
</feature>
<evidence type="ECO:0000313" key="8">
    <source>
        <dbReference type="EMBL" id="QIK37799.1"/>
    </source>
</evidence>
<accession>A0A6G7VCL4</accession>
<evidence type="ECO:0000256" key="4">
    <source>
        <dbReference type="ARBA" id="ARBA00022989"/>
    </source>
</evidence>